<feature type="domain" description="HTH tetR-type" evidence="5">
    <location>
        <begin position="22"/>
        <end position="82"/>
    </location>
</feature>
<sequence>MCVKEEGREKNMKETSLVSKRVPRRQRLIEIGLDLFGHRSYEEISIDDIATAADISKGLLYYYFPTKHDFYVAVVEHAAQGMLQETEPDPDLEPAQRLRSSLHAYFSYVDRHAKAYVALLRGGVGVDVKVAAITDSVRQSYIQRIMENIISERPLTPRQRIAINGWVGFVEATSIAWLNQRDIDLDELCDLSVAAFATIFQ</sequence>
<keyword evidence="1" id="KW-0805">Transcription regulation</keyword>
<dbReference type="InterPro" id="IPR001647">
    <property type="entry name" value="HTH_TetR"/>
</dbReference>
<feature type="DNA-binding region" description="H-T-H motif" evidence="4">
    <location>
        <begin position="45"/>
        <end position="64"/>
    </location>
</feature>
<keyword evidence="3" id="KW-0804">Transcription</keyword>
<evidence type="ECO:0000256" key="2">
    <source>
        <dbReference type="ARBA" id="ARBA00023125"/>
    </source>
</evidence>
<accession>A0ABQ3UZ33</accession>
<organism evidence="6 7">
    <name type="scientific">Ktedonobacter robiniae</name>
    <dbReference type="NCBI Taxonomy" id="2778365"/>
    <lineage>
        <taxon>Bacteria</taxon>
        <taxon>Bacillati</taxon>
        <taxon>Chloroflexota</taxon>
        <taxon>Ktedonobacteria</taxon>
        <taxon>Ktedonobacterales</taxon>
        <taxon>Ktedonobacteraceae</taxon>
        <taxon>Ktedonobacter</taxon>
    </lineage>
</organism>
<dbReference type="Proteomes" id="UP000654345">
    <property type="component" value="Unassembled WGS sequence"/>
</dbReference>
<dbReference type="Pfam" id="PF00440">
    <property type="entry name" value="TetR_N"/>
    <property type="match status" value="1"/>
</dbReference>
<evidence type="ECO:0000313" key="7">
    <source>
        <dbReference type="Proteomes" id="UP000654345"/>
    </source>
</evidence>
<dbReference type="EMBL" id="BNJG01000002">
    <property type="protein sequence ID" value="GHO58109.1"/>
    <property type="molecule type" value="Genomic_DNA"/>
</dbReference>
<dbReference type="InterPro" id="IPR009057">
    <property type="entry name" value="Homeodomain-like_sf"/>
</dbReference>
<dbReference type="InterPro" id="IPR054129">
    <property type="entry name" value="DesT_TetR_C"/>
</dbReference>
<dbReference type="SUPFAM" id="SSF46689">
    <property type="entry name" value="Homeodomain-like"/>
    <property type="match status" value="1"/>
</dbReference>
<name>A0ABQ3UZ33_9CHLR</name>
<dbReference type="InterPro" id="IPR050109">
    <property type="entry name" value="HTH-type_TetR-like_transc_reg"/>
</dbReference>
<evidence type="ECO:0000256" key="4">
    <source>
        <dbReference type="PROSITE-ProRule" id="PRU00335"/>
    </source>
</evidence>
<dbReference type="PANTHER" id="PTHR30055">
    <property type="entry name" value="HTH-TYPE TRANSCRIPTIONAL REGULATOR RUTR"/>
    <property type="match status" value="1"/>
</dbReference>
<reference evidence="6 7" key="1">
    <citation type="journal article" date="2021" name="Int. J. Syst. Evol. Microbiol.">
        <title>Reticulibacter mediterranei gen. nov., sp. nov., within the new family Reticulibacteraceae fam. nov., and Ktedonospora formicarum gen. nov., sp. nov., Ktedonobacter robiniae sp. nov., Dictyobacter formicarum sp. nov. and Dictyobacter arantiisoli sp. nov., belonging to the class Ktedonobacteria.</title>
        <authorList>
            <person name="Yabe S."/>
            <person name="Zheng Y."/>
            <person name="Wang C.M."/>
            <person name="Sakai Y."/>
            <person name="Abe K."/>
            <person name="Yokota A."/>
            <person name="Donadio S."/>
            <person name="Cavaletti L."/>
            <person name="Monciardini P."/>
        </authorList>
    </citation>
    <scope>NUCLEOTIDE SEQUENCE [LARGE SCALE GENOMIC DNA]</scope>
    <source>
        <strain evidence="6 7">SOSP1-30</strain>
    </source>
</reference>
<gene>
    <name evidence="6" type="ORF">KSB_65840</name>
</gene>
<evidence type="ECO:0000259" key="5">
    <source>
        <dbReference type="PROSITE" id="PS50977"/>
    </source>
</evidence>
<protein>
    <submittedName>
        <fullName evidence="6">TetR family transcriptional regulator</fullName>
    </submittedName>
</protein>
<evidence type="ECO:0000256" key="1">
    <source>
        <dbReference type="ARBA" id="ARBA00023015"/>
    </source>
</evidence>
<dbReference type="Gene3D" id="1.10.357.10">
    <property type="entry name" value="Tetracycline Repressor, domain 2"/>
    <property type="match status" value="1"/>
</dbReference>
<evidence type="ECO:0000256" key="3">
    <source>
        <dbReference type="ARBA" id="ARBA00023163"/>
    </source>
</evidence>
<dbReference type="PANTHER" id="PTHR30055:SF174">
    <property type="entry name" value="TRANSCRIPTIONAL REGULATORY PROTEIN (PROBABLY TETR-FAMILY)-RELATED"/>
    <property type="match status" value="1"/>
</dbReference>
<comment type="caution">
    <text evidence="6">The sequence shown here is derived from an EMBL/GenBank/DDBJ whole genome shotgun (WGS) entry which is preliminary data.</text>
</comment>
<keyword evidence="2 4" id="KW-0238">DNA-binding</keyword>
<keyword evidence="7" id="KW-1185">Reference proteome</keyword>
<proteinExistence type="predicted"/>
<dbReference type="PRINTS" id="PR00455">
    <property type="entry name" value="HTHTETR"/>
</dbReference>
<evidence type="ECO:0000313" key="6">
    <source>
        <dbReference type="EMBL" id="GHO58109.1"/>
    </source>
</evidence>
<dbReference type="PROSITE" id="PS50977">
    <property type="entry name" value="HTH_TETR_2"/>
    <property type="match status" value="1"/>
</dbReference>
<dbReference type="Pfam" id="PF21943">
    <property type="entry name" value="TetR_C_46"/>
    <property type="match status" value="1"/>
</dbReference>